<evidence type="ECO:0000256" key="6">
    <source>
        <dbReference type="PIRSR" id="PIRSR000138-1"/>
    </source>
</evidence>
<evidence type="ECO:0000256" key="3">
    <source>
        <dbReference type="ARBA" id="ARBA00022643"/>
    </source>
</evidence>
<evidence type="ECO:0000313" key="9">
    <source>
        <dbReference type="EMBL" id="MBB2175211.1"/>
    </source>
</evidence>
<feature type="binding site" evidence="7">
    <location>
        <position position="129"/>
    </location>
    <ligand>
        <name>FMN</name>
        <dbReference type="ChEBI" id="CHEBI:58210"/>
    </ligand>
</feature>
<feature type="binding site" evidence="7">
    <location>
        <begin position="78"/>
        <end position="80"/>
    </location>
    <ligand>
        <name>FMN</name>
        <dbReference type="ChEBI" id="CHEBI:58210"/>
    </ligand>
</feature>
<dbReference type="GO" id="GO:0004459">
    <property type="term" value="F:L-lactate dehydrogenase (NAD+) activity"/>
    <property type="evidence" value="ECO:0007669"/>
    <property type="project" value="TreeGrafter"/>
</dbReference>
<comment type="similarity">
    <text evidence="5">Belongs to the FMN-dependent alpha-hydroxy acid dehydrogenase family.</text>
</comment>
<gene>
    <name evidence="9" type="ORF">HLH21_04630</name>
</gene>
<reference evidence="9 10" key="1">
    <citation type="submission" date="2020-04" db="EMBL/GenBank/DDBJ databases">
        <title>Description of novel Gluconacetobacter.</title>
        <authorList>
            <person name="Sombolestani A."/>
        </authorList>
    </citation>
    <scope>NUCLEOTIDE SEQUENCE [LARGE SCALE GENOMIC DNA]</scope>
    <source>
        <strain evidence="9 10">LMG 21312</strain>
    </source>
</reference>
<dbReference type="Pfam" id="PF01070">
    <property type="entry name" value="FMN_dh"/>
    <property type="match status" value="1"/>
</dbReference>
<feature type="binding site" evidence="7">
    <location>
        <position position="25"/>
    </location>
    <ligand>
        <name>glyoxylate</name>
        <dbReference type="ChEBI" id="CHEBI:36655"/>
    </ligand>
</feature>
<dbReference type="Gene3D" id="3.20.20.70">
    <property type="entry name" value="Aldolase class I"/>
    <property type="match status" value="1"/>
</dbReference>
<dbReference type="GO" id="GO:0009060">
    <property type="term" value="P:aerobic respiration"/>
    <property type="evidence" value="ECO:0007669"/>
    <property type="project" value="TreeGrafter"/>
</dbReference>
<dbReference type="PANTHER" id="PTHR10578">
    <property type="entry name" value="S -2-HYDROXY-ACID OXIDASE-RELATED"/>
    <property type="match status" value="1"/>
</dbReference>
<dbReference type="EMBL" id="JABEQH010000005">
    <property type="protein sequence ID" value="MBB2175211.1"/>
    <property type="molecule type" value="Genomic_DNA"/>
</dbReference>
<dbReference type="PANTHER" id="PTHR10578:SF107">
    <property type="entry name" value="2-HYDROXYACID OXIDASE 1"/>
    <property type="match status" value="1"/>
</dbReference>
<organism evidence="9 10">
    <name type="scientific">Gluconacetobacter johannae</name>
    <dbReference type="NCBI Taxonomy" id="112140"/>
    <lineage>
        <taxon>Bacteria</taxon>
        <taxon>Pseudomonadati</taxon>
        <taxon>Pseudomonadota</taxon>
        <taxon>Alphaproteobacteria</taxon>
        <taxon>Acetobacterales</taxon>
        <taxon>Acetobacteraceae</taxon>
        <taxon>Gluconacetobacter</taxon>
    </lineage>
</organism>
<evidence type="ECO:0000256" key="5">
    <source>
        <dbReference type="ARBA" id="ARBA00024042"/>
    </source>
</evidence>
<protein>
    <submittedName>
        <fullName evidence="9">Alpha-hydroxy-acid oxidizing protein</fullName>
    </submittedName>
</protein>
<name>A0A7W4P2I7_9PROT</name>
<feature type="binding site" evidence="7">
    <location>
        <position position="279"/>
    </location>
    <ligand>
        <name>glyoxylate</name>
        <dbReference type="ChEBI" id="CHEBI:36655"/>
    </ligand>
</feature>
<feature type="binding site" evidence="7">
    <location>
        <position position="277"/>
    </location>
    <ligand>
        <name>FMN</name>
        <dbReference type="ChEBI" id="CHEBI:58210"/>
    </ligand>
</feature>
<dbReference type="PROSITE" id="PS51349">
    <property type="entry name" value="FMN_HYDROXY_ACID_DH_2"/>
    <property type="match status" value="1"/>
</dbReference>
<sequence length="380" mass="41210">MPSLLNYDDYRTRARSVLPRGLFEYIDRGTEDENALRYLRRGFDRVMLMPSVLAGAPVPELSTPLFGRVSALPIAIAPTALAGMVWHDGEIELARAAARCGIPFCVATQSITTIERIRAGAPDANLWFQLYVWNDVSLSYALIRRARASGVRTLVVTADTPVPLNREYNARNGFTVPFRCSVPGMLDLARHPRWVARVLLPLLATSGVPRYGHYPSGLEGNVMRASASAVGLKRSLDWQDIVELRQRWDGELIVKGIVNVEDARRAAQLGVDGIVVSVHGGRNLDPQPGPIDVLPRIAEAVGGRMTIMADSGVRRGTDILKYLALGAQMVLVGRAGLYGLASGGEAGAVAMIGMLRNEMETAMALLGKGRPADIQLFSLS</sequence>
<evidence type="ECO:0000313" key="10">
    <source>
        <dbReference type="Proteomes" id="UP000561066"/>
    </source>
</evidence>
<comment type="caution">
    <text evidence="9">The sequence shown here is derived from an EMBL/GenBank/DDBJ whole genome shotgun (WGS) entry which is preliminary data.</text>
</comment>
<dbReference type="InterPro" id="IPR000262">
    <property type="entry name" value="FMN-dep_DH"/>
</dbReference>
<proteinExistence type="inferred from homology"/>
<feature type="active site" description="Proton acceptor" evidence="6">
    <location>
        <position position="279"/>
    </location>
</feature>
<dbReference type="RefSeq" id="WP_182941795.1">
    <property type="nucleotide sequence ID" value="NZ_JABEQH010000005.1"/>
</dbReference>
<feature type="binding site" evidence="7">
    <location>
        <position position="282"/>
    </location>
    <ligand>
        <name>glyoxylate</name>
        <dbReference type="ChEBI" id="CHEBI:36655"/>
    </ligand>
</feature>
<feature type="binding site" evidence="7">
    <location>
        <position position="255"/>
    </location>
    <ligand>
        <name>FMN</name>
        <dbReference type="ChEBI" id="CHEBI:58210"/>
    </ligand>
</feature>
<evidence type="ECO:0000256" key="2">
    <source>
        <dbReference type="ARBA" id="ARBA00022630"/>
    </source>
</evidence>
<dbReference type="GO" id="GO:0005886">
    <property type="term" value="C:plasma membrane"/>
    <property type="evidence" value="ECO:0007669"/>
    <property type="project" value="TreeGrafter"/>
</dbReference>
<dbReference type="InterPro" id="IPR012133">
    <property type="entry name" value="Alpha-hydoxy_acid_DH_FMN"/>
</dbReference>
<dbReference type="InterPro" id="IPR037396">
    <property type="entry name" value="FMN_HAD"/>
</dbReference>
<keyword evidence="10" id="KW-1185">Reference proteome</keyword>
<evidence type="ECO:0000256" key="7">
    <source>
        <dbReference type="PIRSR" id="PIRSR000138-2"/>
    </source>
</evidence>
<feature type="binding site" evidence="7">
    <location>
        <position position="157"/>
    </location>
    <ligand>
        <name>FMN</name>
        <dbReference type="ChEBI" id="CHEBI:58210"/>
    </ligand>
</feature>
<evidence type="ECO:0000256" key="4">
    <source>
        <dbReference type="ARBA" id="ARBA00023002"/>
    </source>
</evidence>
<feature type="domain" description="FMN hydroxy acid dehydrogenase" evidence="8">
    <location>
        <begin position="1"/>
        <end position="380"/>
    </location>
</feature>
<keyword evidence="2 7" id="KW-0285">Flavoprotein</keyword>
<dbReference type="Proteomes" id="UP000561066">
    <property type="component" value="Unassembled WGS sequence"/>
</dbReference>
<accession>A0A7W4P2I7</accession>
<dbReference type="CDD" id="cd02809">
    <property type="entry name" value="alpha_hydroxyacid_oxid_FMN"/>
    <property type="match status" value="1"/>
</dbReference>
<dbReference type="GO" id="GO:0010181">
    <property type="term" value="F:FMN binding"/>
    <property type="evidence" value="ECO:0007669"/>
    <property type="project" value="InterPro"/>
</dbReference>
<dbReference type="PIRSF" id="PIRSF000138">
    <property type="entry name" value="Al-hdrx_acd_dh"/>
    <property type="match status" value="1"/>
</dbReference>
<feature type="binding site" evidence="7">
    <location>
        <begin position="333"/>
        <end position="334"/>
    </location>
    <ligand>
        <name>FMN</name>
        <dbReference type="ChEBI" id="CHEBI:58210"/>
    </ligand>
</feature>
<dbReference type="AlphaFoldDB" id="A0A7W4P2I7"/>
<keyword evidence="4" id="KW-0560">Oxidoreductase</keyword>
<keyword evidence="3 7" id="KW-0288">FMN</keyword>
<feature type="binding site" evidence="7">
    <location>
        <position position="131"/>
    </location>
    <ligand>
        <name>glyoxylate</name>
        <dbReference type="ChEBI" id="CHEBI:36655"/>
    </ligand>
</feature>
<feature type="binding site" evidence="7">
    <location>
        <begin position="310"/>
        <end position="314"/>
    </location>
    <ligand>
        <name>FMN</name>
        <dbReference type="ChEBI" id="CHEBI:58210"/>
    </ligand>
</feature>
<dbReference type="FunFam" id="3.20.20.70:FF:000029">
    <property type="entry name" value="L-lactate dehydrogenase"/>
    <property type="match status" value="1"/>
</dbReference>
<evidence type="ECO:0000256" key="1">
    <source>
        <dbReference type="ARBA" id="ARBA00001917"/>
    </source>
</evidence>
<feature type="binding site" evidence="7">
    <location>
        <position position="166"/>
    </location>
    <ligand>
        <name>glyoxylate</name>
        <dbReference type="ChEBI" id="CHEBI:36655"/>
    </ligand>
</feature>
<comment type="cofactor">
    <cofactor evidence="1">
        <name>FMN</name>
        <dbReference type="ChEBI" id="CHEBI:58210"/>
    </cofactor>
</comment>
<dbReference type="InterPro" id="IPR013785">
    <property type="entry name" value="Aldolase_TIM"/>
</dbReference>
<dbReference type="SUPFAM" id="SSF51395">
    <property type="entry name" value="FMN-linked oxidoreductases"/>
    <property type="match status" value="1"/>
</dbReference>
<evidence type="ECO:0000259" key="8">
    <source>
        <dbReference type="PROSITE" id="PS51349"/>
    </source>
</evidence>